<evidence type="ECO:0000256" key="5">
    <source>
        <dbReference type="ARBA" id="ARBA00023277"/>
    </source>
</evidence>
<dbReference type="InterPro" id="IPR001282">
    <property type="entry name" value="G6P_DH"/>
</dbReference>
<dbReference type="EMBL" id="BART01040454">
    <property type="protein sequence ID" value="GAH29358.1"/>
    <property type="molecule type" value="Genomic_DNA"/>
</dbReference>
<reference evidence="7" key="1">
    <citation type="journal article" date="2014" name="Front. Microbiol.">
        <title>High frequency of phylogenetically diverse reductive dehalogenase-homologous genes in deep subseafloor sedimentary metagenomes.</title>
        <authorList>
            <person name="Kawai M."/>
            <person name="Futagami T."/>
            <person name="Toyoda A."/>
            <person name="Takaki Y."/>
            <person name="Nishi S."/>
            <person name="Hori S."/>
            <person name="Arai W."/>
            <person name="Tsubouchi T."/>
            <person name="Morono Y."/>
            <person name="Uchiyama I."/>
            <person name="Ito T."/>
            <person name="Fujiyama A."/>
            <person name="Inagaki F."/>
            <person name="Takami H."/>
        </authorList>
    </citation>
    <scope>NUCLEOTIDE SEQUENCE</scope>
    <source>
        <strain evidence="7">Expedition CK06-06</strain>
    </source>
</reference>
<feature type="non-terminal residue" evidence="7">
    <location>
        <position position="94"/>
    </location>
</feature>
<comment type="pathway">
    <text evidence="1">Carbohydrate degradation; pentose phosphate pathway; D-ribulose 5-phosphate from D-glucose 6-phosphate (oxidative stage): step 1/3.</text>
</comment>
<dbReference type="SUPFAM" id="SSF51735">
    <property type="entry name" value="NAD(P)-binding Rossmann-fold domains"/>
    <property type="match status" value="1"/>
</dbReference>
<keyword evidence="4" id="KW-0560">Oxidoreductase</keyword>
<dbReference type="Gene3D" id="3.40.50.720">
    <property type="entry name" value="NAD(P)-binding Rossmann-like Domain"/>
    <property type="match status" value="1"/>
</dbReference>
<dbReference type="GO" id="GO:0006006">
    <property type="term" value="P:glucose metabolic process"/>
    <property type="evidence" value="ECO:0007669"/>
    <property type="project" value="UniProtKB-KW"/>
</dbReference>
<evidence type="ECO:0000256" key="4">
    <source>
        <dbReference type="ARBA" id="ARBA00023002"/>
    </source>
</evidence>
<evidence type="ECO:0000256" key="3">
    <source>
        <dbReference type="ARBA" id="ARBA00022857"/>
    </source>
</evidence>
<comment type="caution">
    <text evidence="7">The sequence shown here is derived from an EMBL/GenBank/DDBJ whole genome shotgun (WGS) entry which is preliminary data.</text>
</comment>
<name>X1G8J6_9ZZZZ</name>
<dbReference type="GO" id="GO:0050661">
    <property type="term" value="F:NADP binding"/>
    <property type="evidence" value="ECO:0007669"/>
    <property type="project" value="InterPro"/>
</dbReference>
<evidence type="ECO:0000313" key="7">
    <source>
        <dbReference type="EMBL" id="GAH29358.1"/>
    </source>
</evidence>
<organism evidence="7">
    <name type="scientific">marine sediment metagenome</name>
    <dbReference type="NCBI Taxonomy" id="412755"/>
    <lineage>
        <taxon>unclassified sequences</taxon>
        <taxon>metagenomes</taxon>
        <taxon>ecological metagenomes</taxon>
    </lineage>
</organism>
<feature type="domain" description="Glucose-6-phosphate dehydrogenase NAD-binding" evidence="6">
    <location>
        <begin position="13"/>
        <end position="93"/>
    </location>
</feature>
<keyword evidence="2" id="KW-0313">Glucose metabolism</keyword>
<dbReference type="PANTHER" id="PTHR23429">
    <property type="entry name" value="GLUCOSE-6-PHOSPHATE 1-DEHYDROGENASE G6PD"/>
    <property type="match status" value="1"/>
</dbReference>
<evidence type="ECO:0000256" key="2">
    <source>
        <dbReference type="ARBA" id="ARBA00022526"/>
    </source>
</evidence>
<keyword evidence="3" id="KW-0521">NADP</keyword>
<evidence type="ECO:0000256" key="1">
    <source>
        <dbReference type="ARBA" id="ARBA00004937"/>
    </source>
</evidence>
<keyword evidence="5" id="KW-0119">Carbohydrate metabolism</keyword>
<dbReference type="InterPro" id="IPR036291">
    <property type="entry name" value="NAD(P)-bd_dom_sf"/>
</dbReference>
<dbReference type="GO" id="GO:0005829">
    <property type="term" value="C:cytosol"/>
    <property type="evidence" value="ECO:0007669"/>
    <property type="project" value="TreeGrafter"/>
</dbReference>
<proteinExistence type="predicted"/>
<dbReference type="GO" id="GO:0009051">
    <property type="term" value="P:pentose-phosphate shunt, oxidative branch"/>
    <property type="evidence" value="ECO:0007669"/>
    <property type="project" value="TreeGrafter"/>
</dbReference>
<gene>
    <name evidence="7" type="ORF">S01H4_65833</name>
</gene>
<protein>
    <recommendedName>
        <fullName evidence="6">Glucose-6-phosphate dehydrogenase NAD-binding domain-containing protein</fullName>
    </recommendedName>
</protein>
<sequence length="94" mass="10404">ICEEVAAGATALVVFGASGDLTRRKLLVALARVFKRGLLDERFYLLGVGRKKLISEQFRQIAQQAIQENSSGISAKELKSFTDKLYYISGDYSD</sequence>
<feature type="non-terminal residue" evidence="7">
    <location>
        <position position="1"/>
    </location>
</feature>
<accession>X1G8J6</accession>
<dbReference type="Pfam" id="PF00479">
    <property type="entry name" value="G6PD_N"/>
    <property type="match status" value="1"/>
</dbReference>
<dbReference type="InterPro" id="IPR022674">
    <property type="entry name" value="G6P_DH_NAD-bd"/>
</dbReference>
<dbReference type="AlphaFoldDB" id="X1G8J6"/>
<evidence type="ECO:0000259" key="6">
    <source>
        <dbReference type="Pfam" id="PF00479"/>
    </source>
</evidence>
<dbReference type="PANTHER" id="PTHR23429:SF0">
    <property type="entry name" value="GLUCOSE-6-PHOSPHATE 1-DEHYDROGENASE"/>
    <property type="match status" value="1"/>
</dbReference>
<dbReference type="GO" id="GO:0004345">
    <property type="term" value="F:glucose-6-phosphate dehydrogenase activity"/>
    <property type="evidence" value="ECO:0007669"/>
    <property type="project" value="TreeGrafter"/>
</dbReference>